<keyword evidence="2" id="KW-1185">Reference proteome</keyword>
<comment type="caution">
    <text evidence="1">The sequence shown here is derived from an EMBL/GenBank/DDBJ whole genome shotgun (WGS) entry which is preliminary data.</text>
</comment>
<reference evidence="1 2" key="1">
    <citation type="submission" date="2019-11" db="EMBL/GenBank/DDBJ databases">
        <title>Whole genome sequence of Oryza granulata.</title>
        <authorList>
            <person name="Li W."/>
        </authorList>
    </citation>
    <scope>NUCLEOTIDE SEQUENCE [LARGE SCALE GENOMIC DNA]</scope>
    <source>
        <strain evidence="2">cv. Menghai</strain>
        <tissue evidence="1">Leaf</tissue>
    </source>
</reference>
<name>A0A6G1CYT3_9ORYZ</name>
<evidence type="ECO:0000313" key="2">
    <source>
        <dbReference type="Proteomes" id="UP000479710"/>
    </source>
</evidence>
<organism evidence="1 2">
    <name type="scientific">Oryza meyeriana var. granulata</name>
    <dbReference type="NCBI Taxonomy" id="110450"/>
    <lineage>
        <taxon>Eukaryota</taxon>
        <taxon>Viridiplantae</taxon>
        <taxon>Streptophyta</taxon>
        <taxon>Embryophyta</taxon>
        <taxon>Tracheophyta</taxon>
        <taxon>Spermatophyta</taxon>
        <taxon>Magnoliopsida</taxon>
        <taxon>Liliopsida</taxon>
        <taxon>Poales</taxon>
        <taxon>Poaceae</taxon>
        <taxon>BOP clade</taxon>
        <taxon>Oryzoideae</taxon>
        <taxon>Oryzeae</taxon>
        <taxon>Oryzinae</taxon>
        <taxon>Oryza</taxon>
        <taxon>Oryza meyeriana</taxon>
    </lineage>
</organism>
<evidence type="ECO:0000313" key="1">
    <source>
        <dbReference type="EMBL" id="KAF0905084.1"/>
    </source>
</evidence>
<dbReference type="EMBL" id="SPHZ02000007">
    <property type="protein sequence ID" value="KAF0905084.1"/>
    <property type="molecule type" value="Genomic_DNA"/>
</dbReference>
<gene>
    <name evidence="1" type="ORF">E2562_000888</name>
</gene>
<dbReference type="AlphaFoldDB" id="A0A6G1CYT3"/>
<accession>A0A6G1CYT3</accession>
<proteinExistence type="predicted"/>
<protein>
    <submittedName>
        <fullName evidence="1">Uncharacterized protein</fullName>
    </submittedName>
</protein>
<sequence>MAPTWPMTRIATRKVVPTRAATGVHMDSPDPLWSGLNDRVRGEHERDRGLTKHDFGRRRGVAVGFHGDGAVGGLAGHSGN</sequence>
<dbReference type="Proteomes" id="UP000479710">
    <property type="component" value="Unassembled WGS sequence"/>
</dbReference>